<evidence type="ECO:0000256" key="2">
    <source>
        <dbReference type="ARBA" id="ARBA00022859"/>
    </source>
</evidence>
<keyword evidence="2" id="KW-0391">Immunity</keyword>
<evidence type="ECO:0000256" key="1">
    <source>
        <dbReference type="ARBA" id="ARBA00007553"/>
    </source>
</evidence>
<dbReference type="InterPro" id="IPR006619">
    <property type="entry name" value="PGRP_domain_met/bac"/>
</dbReference>
<feature type="chain" id="PRO_5035737724" description="N-acetylmuramoyl-L-alanine amidase-like" evidence="3">
    <location>
        <begin position="17"/>
        <end position="482"/>
    </location>
</feature>
<comment type="similarity">
    <text evidence="1">Belongs to the N-acetylmuramoyl-L-alanine amidase 2 family.</text>
</comment>
<reference evidence="6" key="1">
    <citation type="thesis" date="2020" institute="ProQuest LLC" country="789 East Eisenhower Parkway, Ann Arbor, MI, USA">
        <title>Comparative Genomics and Chromosome Evolution.</title>
        <authorList>
            <person name="Mudd A.B."/>
        </authorList>
    </citation>
    <scope>NUCLEOTIDE SEQUENCE</scope>
    <source>
        <strain evidence="6">Female2</strain>
        <tissue evidence="6">Blood</tissue>
    </source>
</reference>
<accession>A0A8T2J7M4</accession>
<proteinExistence type="inferred from homology"/>
<dbReference type="SMART" id="SM00701">
    <property type="entry name" value="PGRP"/>
    <property type="match status" value="1"/>
</dbReference>
<dbReference type="GO" id="GO:0008745">
    <property type="term" value="F:N-acetylmuramoyl-L-alanine amidase activity"/>
    <property type="evidence" value="ECO:0007669"/>
    <property type="project" value="InterPro"/>
</dbReference>
<evidence type="ECO:0000259" key="4">
    <source>
        <dbReference type="SMART" id="SM00644"/>
    </source>
</evidence>
<evidence type="ECO:0008006" key="8">
    <source>
        <dbReference type="Google" id="ProtNLM"/>
    </source>
</evidence>
<keyword evidence="7" id="KW-1185">Reference proteome</keyword>
<dbReference type="PANTHER" id="PTHR11022">
    <property type="entry name" value="PEPTIDOGLYCAN RECOGNITION PROTEIN"/>
    <property type="match status" value="1"/>
</dbReference>
<organism evidence="6 7">
    <name type="scientific">Hymenochirus boettgeri</name>
    <name type="common">Congo dwarf clawed frog</name>
    <dbReference type="NCBI Taxonomy" id="247094"/>
    <lineage>
        <taxon>Eukaryota</taxon>
        <taxon>Metazoa</taxon>
        <taxon>Chordata</taxon>
        <taxon>Craniata</taxon>
        <taxon>Vertebrata</taxon>
        <taxon>Euteleostomi</taxon>
        <taxon>Amphibia</taxon>
        <taxon>Batrachia</taxon>
        <taxon>Anura</taxon>
        <taxon>Pipoidea</taxon>
        <taxon>Pipidae</taxon>
        <taxon>Pipinae</taxon>
        <taxon>Hymenochirus</taxon>
    </lineage>
</organism>
<dbReference type="InterPro" id="IPR015510">
    <property type="entry name" value="PGRP"/>
</dbReference>
<dbReference type="GO" id="GO:0009253">
    <property type="term" value="P:peptidoglycan catabolic process"/>
    <property type="evidence" value="ECO:0007669"/>
    <property type="project" value="InterPro"/>
</dbReference>
<dbReference type="FunFam" id="3.40.80.10:FF:000001">
    <property type="entry name" value="Peptidoglycan recognition protein 1"/>
    <property type="match status" value="1"/>
</dbReference>
<dbReference type="Proteomes" id="UP000812440">
    <property type="component" value="Chromosome 3"/>
</dbReference>
<comment type="caution">
    <text evidence="6">The sequence shown here is derived from an EMBL/GenBank/DDBJ whole genome shotgun (WGS) entry which is preliminary data.</text>
</comment>
<dbReference type="Gene3D" id="3.40.80.10">
    <property type="entry name" value="Peptidoglycan recognition protein-like"/>
    <property type="match status" value="1"/>
</dbReference>
<dbReference type="EMBL" id="JAACNH010000006">
    <property type="protein sequence ID" value="KAG8441245.1"/>
    <property type="molecule type" value="Genomic_DNA"/>
</dbReference>
<protein>
    <recommendedName>
        <fullName evidence="8">N-acetylmuramoyl-L-alanine amidase-like</fullName>
    </recommendedName>
</protein>
<dbReference type="SMART" id="SM00644">
    <property type="entry name" value="Ami_2"/>
    <property type="match status" value="1"/>
</dbReference>
<dbReference type="Pfam" id="PF01510">
    <property type="entry name" value="Amidase_2"/>
    <property type="match status" value="1"/>
</dbReference>
<feature type="domain" description="Peptidoglycan recognition protein family" evidence="5">
    <location>
        <begin position="316"/>
        <end position="462"/>
    </location>
</feature>
<sequence>MAALHLMFLFVLCSSAFTDIAPIRMQMDTFLSLVKELESKLPISSAPVLLKDMLAAASLPFHCSPFSMDQANLTSTLLTHKVLETEDGKIQEQGVVLAPDGSTVALRPLLETVVWGWKSETDCDQMVLRDTSVRVDNKDVDSENVEGTSSKDSCTNYNDYQPNSLFLSLGLAFLSPAVPLDKPLVVADGCWDSITDPKTFLLQSFPCHSGLTLAFVNGALDGAILGEMIRNGPKTQNLSSALQDYYWGKTNKSPYRRQNFQAKLEGHNLEKIIQKAIHCYAYSQSGNDLGSISEDQLKNAAGAAAREFMDHFLECPAVIQRCMWGAKPYKGKPTFLKLPLSYVFIHHTYEPSQPCTSFHQCAADMRSMQDFHQQDRGWDDIGYSYVVGSDGYLYEGRGWYWVGAHTMGKNSVGYGVSFIGNYTSTVPKDSIMCLVKDRFLQCALRLGYITPDYNIQGHRQVVDTSCPGDALFREIQSWEHFK</sequence>
<dbReference type="InterPro" id="IPR036505">
    <property type="entry name" value="Amidase/PGRP_sf"/>
</dbReference>
<dbReference type="GO" id="GO:0008270">
    <property type="term" value="F:zinc ion binding"/>
    <property type="evidence" value="ECO:0007669"/>
    <property type="project" value="InterPro"/>
</dbReference>
<keyword evidence="3" id="KW-0732">Signal</keyword>
<evidence type="ECO:0000256" key="3">
    <source>
        <dbReference type="SAM" id="SignalP"/>
    </source>
</evidence>
<feature type="non-terminal residue" evidence="6">
    <location>
        <position position="1"/>
    </location>
</feature>
<feature type="domain" description="N-acetylmuramoyl-L-alanine amidase" evidence="4">
    <location>
        <begin position="326"/>
        <end position="468"/>
    </location>
</feature>
<evidence type="ECO:0000313" key="7">
    <source>
        <dbReference type="Proteomes" id="UP000812440"/>
    </source>
</evidence>
<dbReference type="CDD" id="cd06583">
    <property type="entry name" value="PGRP"/>
    <property type="match status" value="1"/>
</dbReference>
<dbReference type="InterPro" id="IPR002502">
    <property type="entry name" value="Amidase_domain"/>
</dbReference>
<gene>
    <name evidence="6" type="ORF">GDO86_006835</name>
</gene>
<dbReference type="OrthoDB" id="10001926at2759"/>
<feature type="signal peptide" evidence="3">
    <location>
        <begin position="1"/>
        <end position="16"/>
    </location>
</feature>
<evidence type="ECO:0000313" key="6">
    <source>
        <dbReference type="EMBL" id="KAG8441245.1"/>
    </source>
</evidence>
<dbReference type="GO" id="GO:0002376">
    <property type="term" value="P:immune system process"/>
    <property type="evidence" value="ECO:0007669"/>
    <property type="project" value="UniProtKB-KW"/>
</dbReference>
<evidence type="ECO:0000259" key="5">
    <source>
        <dbReference type="SMART" id="SM00701"/>
    </source>
</evidence>
<name>A0A8T2J7M4_9PIPI</name>
<dbReference type="SUPFAM" id="SSF55846">
    <property type="entry name" value="N-acetylmuramoyl-L-alanine amidase-like"/>
    <property type="match status" value="1"/>
</dbReference>
<dbReference type="PANTHER" id="PTHR11022:SF66">
    <property type="entry name" value="N-ACETYLMURAMOYL-L-ALANINE AMIDASE"/>
    <property type="match status" value="1"/>
</dbReference>
<dbReference type="AlphaFoldDB" id="A0A8T2J7M4"/>